<dbReference type="InterPro" id="IPR021109">
    <property type="entry name" value="Peptidase_aspartic_dom_sf"/>
</dbReference>
<dbReference type="InterPro" id="IPR001969">
    <property type="entry name" value="Aspartic_peptidase_AS"/>
</dbReference>
<keyword evidence="9 11" id="KW-1015">Disulfide bond</keyword>
<dbReference type="SUPFAM" id="SSF50630">
    <property type="entry name" value="Acid proteases"/>
    <property type="match status" value="1"/>
</dbReference>
<comment type="catalytic activity">
    <reaction evidence="1">
        <text>Hydrolysis of proteins with broad specificity similar to that of pepsin A, preferring hydrophobic residues at P1 and P1'. Clots milk and activates trypsinogen. Does not cleave 4-Gln-|-His-5, but does cleave 10-His-|-Leu-11 and 12-Val-|-Glu-13 in B chain of insulin.</text>
        <dbReference type="EC" id="3.4.23.21"/>
    </reaction>
</comment>
<dbReference type="PANTHER" id="PTHR47966">
    <property type="entry name" value="BETA-SITE APP-CLEAVING ENZYME, ISOFORM A-RELATED"/>
    <property type="match status" value="1"/>
</dbReference>
<feature type="active site" evidence="10">
    <location>
        <position position="113"/>
    </location>
</feature>
<evidence type="ECO:0000256" key="6">
    <source>
        <dbReference type="ARBA" id="ARBA00022750"/>
    </source>
</evidence>
<gene>
    <name evidence="15" type="ORF">KVV02_001590</name>
</gene>
<dbReference type="EMBL" id="JAIFTL010000055">
    <property type="protein sequence ID" value="KAG9324845.1"/>
    <property type="molecule type" value="Genomic_DNA"/>
</dbReference>
<feature type="chain" id="PRO_5040325599" description="rhizopuspepsin" evidence="13">
    <location>
        <begin position="20"/>
        <end position="409"/>
    </location>
</feature>
<keyword evidence="6 12" id="KW-0064">Aspartyl protease</keyword>
<evidence type="ECO:0000256" key="13">
    <source>
        <dbReference type="SAM" id="SignalP"/>
    </source>
</evidence>
<dbReference type="AlphaFoldDB" id="A0A9P8A738"/>
<keyword evidence="5 13" id="KW-0732">Signal</keyword>
<dbReference type="GO" id="GO:0006508">
    <property type="term" value="P:proteolysis"/>
    <property type="evidence" value="ECO:0007669"/>
    <property type="project" value="UniProtKB-KW"/>
</dbReference>
<dbReference type="Pfam" id="PF00026">
    <property type="entry name" value="Asp"/>
    <property type="match status" value="1"/>
</dbReference>
<keyword evidence="7 12" id="KW-0378">Hydrolase</keyword>
<evidence type="ECO:0000313" key="15">
    <source>
        <dbReference type="EMBL" id="KAG9324845.1"/>
    </source>
</evidence>
<name>A0A9P8A738_MORAP</name>
<evidence type="ECO:0000259" key="14">
    <source>
        <dbReference type="PROSITE" id="PS51767"/>
    </source>
</evidence>
<keyword evidence="4 12" id="KW-0645">Protease</keyword>
<evidence type="ECO:0000256" key="11">
    <source>
        <dbReference type="PIRSR" id="PIRSR601461-2"/>
    </source>
</evidence>
<dbReference type="PRINTS" id="PR00792">
    <property type="entry name" value="PEPSIN"/>
</dbReference>
<evidence type="ECO:0000256" key="3">
    <source>
        <dbReference type="ARBA" id="ARBA00013205"/>
    </source>
</evidence>
<comment type="similarity">
    <text evidence="2 12">Belongs to the peptidase A1 family.</text>
</comment>
<reference evidence="15" key="1">
    <citation type="submission" date="2021-07" db="EMBL/GenBank/DDBJ databases">
        <title>Draft genome of Mortierella alpina, strain LL118, isolated from an aspen leaf litter sample.</title>
        <authorList>
            <person name="Yang S."/>
            <person name="Vinatzer B.A."/>
        </authorList>
    </citation>
    <scope>NUCLEOTIDE SEQUENCE</scope>
    <source>
        <strain evidence="15">LL118</strain>
    </source>
</reference>
<feature type="signal peptide" evidence="13">
    <location>
        <begin position="1"/>
        <end position="19"/>
    </location>
</feature>
<dbReference type="Gene3D" id="2.40.70.10">
    <property type="entry name" value="Acid Proteases"/>
    <property type="match status" value="2"/>
</dbReference>
<evidence type="ECO:0000256" key="12">
    <source>
        <dbReference type="RuleBase" id="RU000454"/>
    </source>
</evidence>
<dbReference type="PANTHER" id="PTHR47966:SF1">
    <property type="entry name" value="ASPARTYL PROTEINASE"/>
    <property type="match status" value="1"/>
</dbReference>
<comment type="caution">
    <text evidence="15">The sequence shown here is derived from an EMBL/GenBank/DDBJ whole genome shotgun (WGS) entry which is preliminary data.</text>
</comment>
<evidence type="ECO:0000256" key="9">
    <source>
        <dbReference type="ARBA" id="ARBA00023157"/>
    </source>
</evidence>
<dbReference type="FunFam" id="2.40.70.10:FF:000115">
    <property type="entry name" value="Lysosomal aspartic protease"/>
    <property type="match status" value="1"/>
</dbReference>
<dbReference type="EC" id="3.4.23.21" evidence="3"/>
<evidence type="ECO:0000256" key="10">
    <source>
        <dbReference type="PIRSR" id="PIRSR601461-1"/>
    </source>
</evidence>
<accession>A0A9P8A738</accession>
<proteinExistence type="inferred from homology"/>
<dbReference type="Proteomes" id="UP000717515">
    <property type="component" value="Unassembled WGS sequence"/>
</dbReference>
<evidence type="ECO:0000256" key="7">
    <source>
        <dbReference type="ARBA" id="ARBA00022801"/>
    </source>
</evidence>
<dbReference type="PROSITE" id="PS00141">
    <property type="entry name" value="ASP_PROTEASE"/>
    <property type="match status" value="1"/>
</dbReference>
<feature type="active site" evidence="10">
    <location>
        <position position="297"/>
    </location>
</feature>
<feature type="disulfide bond" evidence="11">
    <location>
        <begin position="126"/>
        <end position="131"/>
    </location>
</feature>
<dbReference type="GO" id="GO:0004190">
    <property type="term" value="F:aspartic-type endopeptidase activity"/>
    <property type="evidence" value="ECO:0007669"/>
    <property type="project" value="UniProtKB-KW"/>
</dbReference>
<feature type="domain" description="Peptidase A1" evidence="14">
    <location>
        <begin position="89"/>
        <end position="405"/>
    </location>
</feature>
<feature type="disulfide bond" evidence="11">
    <location>
        <begin position="332"/>
        <end position="369"/>
    </location>
</feature>
<evidence type="ECO:0000256" key="5">
    <source>
        <dbReference type="ARBA" id="ARBA00022729"/>
    </source>
</evidence>
<dbReference type="PROSITE" id="PS51767">
    <property type="entry name" value="PEPTIDASE_A1"/>
    <property type="match status" value="1"/>
</dbReference>
<sequence>MKITLFISIAAAVLVLVEGSPINRRPHPGRKGHAVKAKGHSVALTRNPHFKHNTKAQFAKLNQRYPGVKILAGNTGSVPLTDVKPDLEYYGTVSIGTPGQDFKLVWMPRMDFDTGSSDIWFPSSSCTTAACKKHSQFDSTKSSSFKKDGRKWSISYGDGSTASGILGSDLVNVGGVSVQQTIGLATKESSQFASSPSDGLFGLGFDTIESVSGVKTFLDSAIASGALDQPIISVFLPSVRRNGGTGGSYLFGGIDTSKFTGDLTYVPVTKQGYWQIAIDDISAGGQNLGLSSEGIIDTGTTLIIVSDDAATAIHSTIQGSTQDPQNGWLVPCSVKDSSDNISFTMSGTAFNVALADLAFEDVGDGSGNCVSGVQGGQDLWILGDVFIKNNYCVFEQSDSPRIGIAPLQY</sequence>
<evidence type="ECO:0000256" key="8">
    <source>
        <dbReference type="ARBA" id="ARBA00023145"/>
    </source>
</evidence>
<protein>
    <recommendedName>
        <fullName evidence="3">rhizopuspepsin</fullName>
        <ecNumber evidence="3">3.4.23.21</ecNumber>
    </recommendedName>
</protein>
<evidence type="ECO:0000256" key="1">
    <source>
        <dbReference type="ARBA" id="ARBA00001130"/>
    </source>
</evidence>
<keyword evidence="8" id="KW-0865">Zymogen</keyword>
<evidence type="ECO:0000313" key="16">
    <source>
        <dbReference type="Proteomes" id="UP000717515"/>
    </source>
</evidence>
<evidence type="ECO:0000256" key="2">
    <source>
        <dbReference type="ARBA" id="ARBA00007447"/>
    </source>
</evidence>
<dbReference type="InterPro" id="IPR001461">
    <property type="entry name" value="Aspartic_peptidase_A1"/>
</dbReference>
<dbReference type="InterPro" id="IPR033121">
    <property type="entry name" value="PEPTIDASE_A1"/>
</dbReference>
<evidence type="ECO:0000256" key="4">
    <source>
        <dbReference type="ARBA" id="ARBA00022670"/>
    </source>
</evidence>
<organism evidence="15 16">
    <name type="scientific">Mortierella alpina</name>
    <name type="common">Oleaginous fungus</name>
    <name type="synonym">Mortierella renispora</name>
    <dbReference type="NCBI Taxonomy" id="64518"/>
    <lineage>
        <taxon>Eukaryota</taxon>
        <taxon>Fungi</taxon>
        <taxon>Fungi incertae sedis</taxon>
        <taxon>Mucoromycota</taxon>
        <taxon>Mortierellomycotina</taxon>
        <taxon>Mortierellomycetes</taxon>
        <taxon>Mortierellales</taxon>
        <taxon>Mortierellaceae</taxon>
        <taxon>Mortierella</taxon>
    </lineage>
</organism>